<feature type="region of interest" description="Disordered" evidence="9">
    <location>
        <begin position="513"/>
        <end position="536"/>
    </location>
</feature>
<evidence type="ECO:0000313" key="12">
    <source>
        <dbReference type="Proteomes" id="UP000297626"/>
    </source>
</evidence>
<reference evidence="11 12" key="1">
    <citation type="submission" date="2019-03" db="EMBL/GenBank/DDBJ databases">
        <title>Genomics of glacier-inhabiting Cryobacterium strains.</title>
        <authorList>
            <person name="Liu Q."/>
            <person name="Xin Y.-H."/>
        </authorList>
    </citation>
    <scope>NUCLEOTIDE SEQUENCE [LARGE SCALE GENOMIC DNA]</scope>
    <source>
        <strain evidence="11 12">Sr54</strain>
    </source>
</reference>
<feature type="domain" description="ABC transporter" evidence="10">
    <location>
        <begin position="268"/>
        <end position="511"/>
    </location>
</feature>
<keyword evidence="8" id="KW-0472">Membrane</keyword>
<keyword evidence="3" id="KW-0762">Sugar transport</keyword>
<evidence type="ECO:0000256" key="2">
    <source>
        <dbReference type="ARBA" id="ARBA00022475"/>
    </source>
</evidence>
<dbReference type="PANTHER" id="PTHR43790:SF3">
    <property type="entry name" value="D-ALLOSE IMPORT ATP-BINDING PROTEIN ALSA-RELATED"/>
    <property type="match status" value="1"/>
</dbReference>
<evidence type="ECO:0000256" key="6">
    <source>
        <dbReference type="ARBA" id="ARBA00022840"/>
    </source>
</evidence>
<dbReference type="SMART" id="SM00382">
    <property type="entry name" value="AAA"/>
    <property type="match status" value="2"/>
</dbReference>
<proteinExistence type="predicted"/>
<evidence type="ECO:0000256" key="3">
    <source>
        <dbReference type="ARBA" id="ARBA00022597"/>
    </source>
</evidence>
<evidence type="ECO:0000256" key="1">
    <source>
        <dbReference type="ARBA" id="ARBA00022448"/>
    </source>
</evidence>
<accession>A0A4R9BIZ0</accession>
<dbReference type="EMBL" id="SOHN01000018">
    <property type="protein sequence ID" value="TFD85288.1"/>
    <property type="molecule type" value="Genomic_DNA"/>
</dbReference>
<dbReference type="CDD" id="cd03216">
    <property type="entry name" value="ABC_Carb_Monos_I"/>
    <property type="match status" value="1"/>
</dbReference>
<dbReference type="InterPro" id="IPR017871">
    <property type="entry name" value="ABC_transporter-like_CS"/>
</dbReference>
<keyword evidence="6 11" id="KW-0067">ATP-binding</keyword>
<evidence type="ECO:0000256" key="4">
    <source>
        <dbReference type="ARBA" id="ARBA00022737"/>
    </source>
</evidence>
<keyword evidence="2" id="KW-1003">Cell membrane</keyword>
<keyword evidence="7" id="KW-1278">Translocase</keyword>
<comment type="caution">
    <text evidence="11">The sequence shown here is derived from an EMBL/GenBank/DDBJ whole genome shotgun (WGS) entry which is preliminary data.</text>
</comment>
<dbReference type="InterPro" id="IPR027417">
    <property type="entry name" value="P-loop_NTPase"/>
</dbReference>
<dbReference type="Proteomes" id="UP000297626">
    <property type="component" value="Unassembled WGS sequence"/>
</dbReference>
<dbReference type="GO" id="GO:0005524">
    <property type="term" value="F:ATP binding"/>
    <property type="evidence" value="ECO:0007669"/>
    <property type="project" value="UniProtKB-KW"/>
</dbReference>
<organism evidence="11 12">
    <name type="scientific">Cryobacterium serini</name>
    <dbReference type="NCBI Taxonomy" id="1259201"/>
    <lineage>
        <taxon>Bacteria</taxon>
        <taxon>Bacillati</taxon>
        <taxon>Actinomycetota</taxon>
        <taxon>Actinomycetes</taxon>
        <taxon>Micrococcales</taxon>
        <taxon>Microbacteriaceae</taxon>
        <taxon>Cryobacterium</taxon>
    </lineage>
</organism>
<evidence type="ECO:0000259" key="10">
    <source>
        <dbReference type="PROSITE" id="PS50893"/>
    </source>
</evidence>
<gene>
    <name evidence="11" type="ORF">E3T51_15585</name>
</gene>
<protein>
    <submittedName>
        <fullName evidence="11">Sugar ABC transporter ATP-binding protein</fullName>
    </submittedName>
</protein>
<dbReference type="PROSITE" id="PS00211">
    <property type="entry name" value="ABC_TRANSPORTER_1"/>
    <property type="match status" value="1"/>
</dbReference>
<dbReference type="Pfam" id="PF00005">
    <property type="entry name" value="ABC_tran"/>
    <property type="match status" value="2"/>
</dbReference>
<dbReference type="AlphaFoldDB" id="A0A4R9BIZ0"/>
<dbReference type="PROSITE" id="PS50893">
    <property type="entry name" value="ABC_TRANSPORTER_2"/>
    <property type="match status" value="2"/>
</dbReference>
<dbReference type="PANTHER" id="PTHR43790">
    <property type="entry name" value="CARBOHYDRATE TRANSPORT ATP-BINDING PROTEIN MG119-RELATED"/>
    <property type="match status" value="1"/>
</dbReference>
<keyword evidence="5" id="KW-0547">Nucleotide-binding</keyword>
<dbReference type="SUPFAM" id="SSF52540">
    <property type="entry name" value="P-loop containing nucleoside triphosphate hydrolases"/>
    <property type="match status" value="2"/>
</dbReference>
<dbReference type="Gene3D" id="3.40.50.300">
    <property type="entry name" value="P-loop containing nucleotide triphosphate hydrolases"/>
    <property type="match status" value="2"/>
</dbReference>
<evidence type="ECO:0000313" key="11">
    <source>
        <dbReference type="EMBL" id="TFD85288.1"/>
    </source>
</evidence>
<evidence type="ECO:0000256" key="8">
    <source>
        <dbReference type="ARBA" id="ARBA00023136"/>
    </source>
</evidence>
<evidence type="ECO:0000256" key="5">
    <source>
        <dbReference type="ARBA" id="ARBA00022741"/>
    </source>
</evidence>
<dbReference type="GO" id="GO:0016887">
    <property type="term" value="F:ATP hydrolysis activity"/>
    <property type="evidence" value="ECO:0007669"/>
    <property type="project" value="InterPro"/>
</dbReference>
<dbReference type="InterPro" id="IPR003439">
    <property type="entry name" value="ABC_transporter-like_ATP-bd"/>
</dbReference>
<dbReference type="RefSeq" id="WP_134530662.1">
    <property type="nucleotide sequence ID" value="NZ_SOHN01000018.1"/>
</dbReference>
<dbReference type="InterPro" id="IPR050107">
    <property type="entry name" value="ABC_carbohydrate_import_ATPase"/>
</dbReference>
<dbReference type="CDD" id="cd03215">
    <property type="entry name" value="ABC_Carb_Monos_II"/>
    <property type="match status" value="1"/>
</dbReference>
<keyword evidence="4" id="KW-0677">Repeat</keyword>
<dbReference type="InterPro" id="IPR003593">
    <property type="entry name" value="AAA+_ATPase"/>
</dbReference>
<keyword evidence="1" id="KW-0813">Transport</keyword>
<keyword evidence="12" id="KW-1185">Reference proteome</keyword>
<evidence type="ECO:0000256" key="9">
    <source>
        <dbReference type="SAM" id="MobiDB-lite"/>
    </source>
</evidence>
<feature type="domain" description="ABC transporter" evidence="10">
    <location>
        <begin position="23"/>
        <end position="258"/>
    </location>
</feature>
<sequence>MTVVETLEQTIDDGQARGDSAGLICTGLSKSYWGIPVLKDVGLTLRPGTVIGLIGENGAGKSTTSSIIAGIVEANAGSMTIDGVPYEPARPSDALKHGVALIHQEIRMVQELSVAENIFIGRLPRRRGVIDRNRINDEAKEYLELVGSQTDPRRPVAGLSIAAQQEIEIARALSRKPKYIIFDEPSASLGQSETQHVFAQIAALRQRGVGIVYISHRLEEIKEVADTIVCLRDGALVGNWPASEITKDEMVKAMVGRDFVFAHRAPQAATGEIALSVKGLSKAGVFAGIDFDVRRGEIFGFAGLVGAGRTEVVRAIAGADQADAGEISVRGEVVHIKNPRSGIDAGIAMVPEDRKGQGLNLDRTGAENITLPWEKKLSSAGIITKKKVTATANKLRDFLDIRGRLDIPVGSLSGGNQQKVLLAKWLVNEPKVLILDEPTRGVDVGAKMTIYETIRALAETGVGVIVVSSELEEVLGLSHRVLVMSGGLQRAILDRADATPEAVMALALSNVPKESPLESPIDGEAEYQTPMRTQEN</sequence>
<evidence type="ECO:0000256" key="7">
    <source>
        <dbReference type="ARBA" id="ARBA00022967"/>
    </source>
</evidence>
<name>A0A4R9BIZ0_9MICO</name>